<dbReference type="AlphaFoldDB" id="A0A8J2Y6X7"/>
<proteinExistence type="predicted"/>
<evidence type="ECO:0000313" key="2">
    <source>
        <dbReference type="EMBL" id="GGC95244.1"/>
    </source>
</evidence>
<dbReference type="Pfam" id="PF09656">
    <property type="entry name" value="PGPGW"/>
    <property type="match status" value="1"/>
</dbReference>
<protein>
    <recommendedName>
        <fullName evidence="4">Transmembrane protein (PGPGW)</fullName>
    </recommendedName>
</protein>
<organism evidence="2 3">
    <name type="scientific">Aquisalinus flavus</name>
    <dbReference type="NCBI Taxonomy" id="1526572"/>
    <lineage>
        <taxon>Bacteria</taxon>
        <taxon>Pseudomonadati</taxon>
        <taxon>Pseudomonadota</taxon>
        <taxon>Alphaproteobacteria</taxon>
        <taxon>Parvularculales</taxon>
        <taxon>Parvularculaceae</taxon>
        <taxon>Aquisalinus</taxon>
    </lineage>
</organism>
<reference evidence="2" key="1">
    <citation type="journal article" date="2014" name="Int. J. Syst. Evol. Microbiol.">
        <title>Complete genome sequence of Corynebacterium casei LMG S-19264T (=DSM 44701T), isolated from a smear-ripened cheese.</title>
        <authorList>
            <consortium name="US DOE Joint Genome Institute (JGI-PGF)"/>
            <person name="Walter F."/>
            <person name="Albersmeier A."/>
            <person name="Kalinowski J."/>
            <person name="Ruckert C."/>
        </authorList>
    </citation>
    <scope>NUCLEOTIDE SEQUENCE</scope>
    <source>
        <strain evidence="2">CGMCC 1.12921</strain>
    </source>
</reference>
<reference evidence="2" key="2">
    <citation type="submission" date="2020-09" db="EMBL/GenBank/DDBJ databases">
        <authorList>
            <person name="Sun Q."/>
            <person name="Zhou Y."/>
        </authorList>
    </citation>
    <scope>NUCLEOTIDE SEQUENCE</scope>
    <source>
        <strain evidence="2">CGMCC 1.12921</strain>
    </source>
</reference>
<evidence type="ECO:0008006" key="4">
    <source>
        <dbReference type="Google" id="ProtNLM"/>
    </source>
</evidence>
<comment type="caution">
    <text evidence="2">The sequence shown here is derived from an EMBL/GenBank/DDBJ whole genome shotgun (WGS) entry which is preliminary data.</text>
</comment>
<keyword evidence="1" id="KW-1133">Transmembrane helix</keyword>
<sequence length="84" mass="9387">MLAIFHQVLGGILFLAGLVVLPLPIPFGLIMIVIGLALLAPYIIPVQNVIRTLRRKNASINEKLIRWRSNMPPVIQKTIDKTHP</sequence>
<feature type="transmembrane region" description="Helical" evidence="1">
    <location>
        <begin position="12"/>
        <end position="44"/>
    </location>
</feature>
<accession>A0A8J2Y6X7</accession>
<name>A0A8J2Y6X7_9PROT</name>
<keyword evidence="1" id="KW-0812">Transmembrane</keyword>
<dbReference type="InterPro" id="IPR019099">
    <property type="entry name" value="Uncharacterised_PGPGW_TM"/>
</dbReference>
<dbReference type="RefSeq" id="WP_188159271.1">
    <property type="nucleotide sequence ID" value="NZ_BMGH01000001.1"/>
</dbReference>
<gene>
    <name evidence="2" type="ORF">GCM10011342_00070</name>
</gene>
<keyword evidence="3" id="KW-1185">Reference proteome</keyword>
<keyword evidence="1" id="KW-0472">Membrane</keyword>
<dbReference type="Proteomes" id="UP000613582">
    <property type="component" value="Unassembled WGS sequence"/>
</dbReference>
<evidence type="ECO:0000313" key="3">
    <source>
        <dbReference type="Proteomes" id="UP000613582"/>
    </source>
</evidence>
<dbReference type="EMBL" id="BMGH01000001">
    <property type="protein sequence ID" value="GGC95244.1"/>
    <property type="molecule type" value="Genomic_DNA"/>
</dbReference>
<evidence type="ECO:0000256" key="1">
    <source>
        <dbReference type="SAM" id="Phobius"/>
    </source>
</evidence>